<comment type="caution">
    <text evidence="1">The sequence shown here is derived from an EMBL/GenBank/DDBJ whole genome shotgun (WGS) entry which is preliminary data.</text>
</comment>
<reference evidence="1" key="1">
    <citation type="journal article" date="2023" name="Mol. Phylogenet. Evol.">
        <title>Genome-scale phylogeny and comparative genomics of the fungal order Sordariales.</title>
        <authorList>
            <person name="Hensen N."/>
            <person name="Bonometti L."/>
            <person name="Westerberg I."/>
            <person name="Brannstrom I.O."/>
            <person name="Guillou S."/>
            <person name="Cros-Aarteil S."/>
            <person name="Calhoun S."/>
            <person name="Haridas S."/>
            <person name="Kuo A."/>
            <person name="Mondo S."/>
            <person name="Pangilinan J."/>
            <person name="Riley R."/>
            <person name="LaButti K."/>
            <person name="Andreopoulos B."/>
            <person name="Lipzen A."/>
            <person name="Chen C."/>
            <person name="Yan M."/>
            <person name="Daum C."/>
            <person name="Ng V."/>
            <person name="Clum A."/>
            <person name="Steindorff A."/>
            <person name="Ohm R.A."/>
            <person name="Martin F."/>
            <person name="Silar P."/>
            <person name="Natvig D.O."/>
            <person name="Lalanne C."/>
            <person name="Gautier V."/>
            <person name="Ament-Velasquez S.L."/>
            <person name="Kruys A."/>
            <person name="Hutchinson M.I."/>
            <person name="Powell A.J."/>
            <person name="Barry K."/>
            <person name="Miller A.N."/>
            <person name="Grigoriev I.V."/>
            <person name="Debuchy R."/>
            <person name="Gladieux P."/>
            <person name="Hiltunen Thoren M."/>
            <person name="Johannesson H."/>
        </authorList>
    </citation>
    <scope>NUCLEOTIDE SEQUENCE</scope>
    <source>
        <strain evidence="1">PSN309</strain>
    </source>
</reference>
<dbReference type="AlphaFoldDB" id="A0AAN6WRR4"/>
<protein>
    <submittedName>
        <fullName evidence="1">Uncharacterized protein</fullName>
    </submittedName>
</protein>
<reference evidence="1" key="2">
    <citation type="submission" date="2023-05" db="EMBL/GenBank/DDBJ databases">
        <authorList>
            <consortium name="Lawrence Berkeley National Laboratory"/>
            <person name="Steindorff A."/>
            <person name="Hensen N."/>
            <person name="Bonometti L."/>
            <person name="Westerberg I."/>
            <person name="Brannstrom I.O."/>
            <person name="Guillou S."/>
            <person name="Cros-Aarteil S."/>
            <person name="Calhoun S."/>
            <person name="Haridas S."/>
            <person name="Kuo A."/>
            <person name="Mondo S."/>
            <person name="Pangilinan J."/>
            <person name="Riley R."/>
            <person name="Labutti K."/>
            <person name="Andreopoulos B."/>
            <person name="Lipzen A."/>
            <person name="Chen C."/>
            <person name="Yanf M."/>
            <person name="Daum C."/>
            <person name="Ng V."/>
            <person name="Clum A."/>
            <person name="Ohm R."/>
            <person name="Martin F."/>
            <person name="Silar P."/>
            <person name="Natvig D."/>
            <person name="Lalanne C."/>
            <person name="Gautier V."/>
            <person name="Ament-Velasquez S.L."/>
            <person name="Kruys A."/>
            <person name="Hutchinson M.I."/>
            <person name="Powell A.J."/>
            <person name="Barry K."/>
            <person name="Miller A.N."/>
            <person name="Grigoriev I.V."/>
            <person name="Debuchy R."/>
            <person name="Gladieux P."/>
            <person name="Thoren M.H."/>
            <person name="Johannesson H."/>
        </authorList>
    </citation>
    <scope>NUCLEOTIDE SEQUENCE</scope>
    <source>
        <strain evidence="1">PSN309</strain>
    </source>
</reference>
<evidence type="ECO:0000313" key="1">
    <source>
        <dbReference type="EMBL" id="KAK4185127.1"/>
    </source>
</evidence>
<proteinExistence type="predicted"/>
<dbReference type="EMBL" id="MU864460">
    <property type="protein sequence ID" value="KAK4185127.1"/>
    <property type="molecule type" value="Genomic_DNA"/>
</dbReference>
<accession>A0AAN6WRR4</accession>
<gene>
    <name evidence="1" type="ORF">QBC35DRAFT_28935</name>
</gene>
<keyword evidence="2" id="KW-1185">Reference proteome</keyword>
<evidence type="ECO:0000313" key="2">
    <source>
        <dbReference type="Proteomes" id="UP001302126"/>
    </source>
</evidence>
<name>A0AAN6WRR4_9PEZI</name>
<sequence>MVVQNAVQAAEAGEVQHFERFLFLLGLSTAHELIHMFVGYMTGNDTTETPEPVQ</sequence>
<organism evidence="1 2">
    <name type="scientific">Podospora australis</name>
    <dbReference type="NCBI Taxonomy" id="1536484"/>
    <lineage>
        <taxon>Eukaryota</taxon>
        <taxon>Fungi</taxon>
        <taxon>Dikarya</taxon>
        <taxon>Ascomycota</taxon>
        <taxon>Pezizomycotina</taxon>
        <taxon>Sordariomycetes</taxon>
        <taxon>Sordariomycetidae</taxon>
        <taxon>Sordariales</taxon>
        <taxon>Podosporaceae</taxon>
        <taxon>Podospora</taxon>
    </lineage>
</organism>
<dbReference type="Proteomes" id="UP001302126">
    <property type="component" value="Unassembled WGS sequence"/>
</dbReference>